<dbReference type="EMBL" id="ML770018">
    <property type="protein sequence ID" value="KAE9385187.1"/>
    <property type="molecule type" value="Genomic_DNA"/>
</dbReference>
<name>A0A6A4GII0_9AGAR</name>
<dbReference type="InterPro" id="IPR009057">
    <property type="entry name" value="Homeodomain-like_sf"/>
</dbReference>
<gene>
    <name evidence="1" type="ORF">BT96DRAFT_758873</name>
</gene>
<reference evidence="1" key="1">
    <citation type="journal article" date="2019" name="Environ. Microbiol.">
        <title>Fungal ecological strategies reflected in gene transcription - a case study of two litter decomposers.</title>
        <authorList>
            <person name="Barbi F."/>
            <person name="Kohler A."/>
            <person name="Barry K."/>
            <person name="Baskaran P."/>
            <person name="Daum C."/>
            <person name="Fauchery L."/>
            <person name="Ihrmark K."/>
            <person name="Kuo A."/>
            <person name="LaButti K."/>
            <person name="Lipzen A."/>
            <person name="Morin E."/>
            <person name="Grigoriev I.V."/>
            <person name="Henrissat B."/>
            <person name="Lindahl B."/>
            <person name="Martin F."/>
        </authorList>
    </citation>
    <scope>NUCLEOTIDE SEQUENCE</scope>
    <source>
        <strain evidence="1">JB14</strain>
    </source>
</reference>
<keyword evidence="2" id="KW-1185">Reference proteome</keyword>
<evidence type="ECO:0008006" key="3">
    <source>
        <dbReference type="Google" id="ProtNLM"/>
    </source>
</evidence>
<accession>A0A6A4GII0</accession>
<evidence type="ECO:0000313" key="2">
    <source>
        <dbReference type="Proteomes" id="UP000799118"/>
    </source>
</evidence>
<feature type="non-terminal residue" evidence="1">
    <location>
        <position position="107"/>
    </location>
</feature>
<protein>
    <recommendedName>
        <fullName evidence="3">Homeodomain-like protein</fullName>
    </recommendedName>
</protein>
<proteinExistence type="predicted"/>
<dbReference type="Proteomes" id="UP000799118">
    <property type="component" value="Unassembled WGS sequence"/>
</dbReference>
<organism evidence="1 2">
    <name type="scientific">Gymnopus androsaceus JB14</name>
    <dbReference type="NCBI Taxonomy" id="1447944"/>
    <lineage>
        <taxon>Eukaryota</taxon>
        <taxon>Fungi</taxon>
        <taxon>Dikarya</taxon>
        <taxon>Basidiomycota</taxon>
        <taxon>Agaricomycotina</taxon>
        <taxon>Agaricomycetes</taxon>
        <taxon>Agaricomycetidae</taxon>
        <taxon>Agaricales</taxon>
        <taxon>Marasmiineae</taxon>
        <taxon>Omphalotaceae</taxon>
        <taxon>Gymnopus</taxon>
    </lineage>
</organism>
<dbReference type="AlphaFoldDB" id="A0A6A4GII0"/>
<dbReference type="SUPFAM" id="SSF46689">
    <property type="entry name" value="Homeodomain-like"/>
    <property type="match status" value="1"/>
</dbReference>
<sequence>GNYHYISPEKKHLIATLSIGMNNLEITWRTNVSERTIRRLLANWRKTGNVTILSDKHGRPRTLSLLDMDYVEGLLERTPDMYLSEIQKALGDARDVYVSLATISNSL</sequence>
<feature type="non-terminal residue" evidence="1">
    <location>
        <position position="1"/>
    </location>
</feature>
<dbReference type="OrthoDB" id="2963563at2759"/>
<evidence type="ECO:0000313" key="1">
    <source>
        <dbReference type="EMBL" id="KAE9385187.1"/>
    </source>
</evidence>